<dbReference type="NCBIfam" id="TIGR01780">
    <property type="entry name" value="SSADH"/>
    <property type="match status" value="1"/>
</dbReference>
<feature type="active site" evidence="3">
    <location>
        <position position="256"/>
    </location>
</feature>
<dbReference type="Proteomes" id="UP000298596">
    <property type="component" value="Plasmid p1"/>
</dbReference>
<dbReference type="PROSITE" id="PS00687">
    <property type="entry name" value="ALDEHYDE_DEHYDR_GLU"/>
    <property type="match status" value="1"/>
</dbReference>
<dbReference type="Gene3D" id="3.40.605.10">
    <property type="entry name" value="Aldehyde Dehydrogenase, Chain A, domain 1"/>
    <property type="match status" value="1"/>
</dbReference>
<dbReference type="InterPro" id="IPR010102">
    <property type="entry name" value="Succ_semiAld_DH"/>
</dbReference>
<dbReference type="InterPro" id="IPR016161">
    <property type="entry name" value="Ald_DH/histidinol_DH"/>
</dbReference>
<dbReference type="FunFam" id="3.40.605.10:FF:000005">
    <property type="entry name" value="Succinate-semialdehyde dehydrogenase I"/>
    <property type="match status" value="1"/>
</dbReference>
<dbReference type="GO" id="GO:0009450">
    <property type="term" value="P:gamma-aminobutyric acid catabolic process"/>
    <property type="evidence" value="ECO:0007669"/>
    <property type="project" value="InterPro"/>
</dbReference>
<dbReference type="GO" id="GO:0004777">
    <property type="term" value="F:succinate-semialdehyde dehydrogenase (NAD+) activity"/>
    <property type="evidence" value="ECO:0007669"/>
    <property type="project" value="TreeGrafter"/>
</dbReference>
<dbReference type="FunFam" id="3.40.309.10:FF:000004">
    <property type="entry name" value="Succinate-semialdehyde dehydrogenase I"/>
    <property type="match status" value="1"/>
</dbReference>
<dbReference type="PROSITE" id="PS00070">
    <property type="entry name" value="ALDEHYDE_DEHYDR_CYS"/>
    <property type="match status" value="1"/>
</dbReference>
<keyword evidence="2 4" id="KW-0560">Oxidoreductase</keyword>
<name>A0A4D8QGD9_AZOBR</name>
<dbReference type="InterPro" id="IPR016163">
    <property type="entry name" value="Ald_DH_C"/>
</dbReference>
<evidence type="ECO:0000256" key="3">
    <source>
        <dbReference type="PROSITE-ProRule" id="PRU10007"/>
    </source>
</evidence>
<dbReference type="Pfam" id="PF00171">
    <property type="entry name" value="Aldedh"/>
    <property type="match status" value="1"/>
</dbReference>
<dbReference type="CDD" id="cd07103">
    <property type="entry name" value="ALDH_F5_SSADH_GabD"/>
    <property type="match status" value="1"/>
</dbReference>
<geneLocation type="plasmid" evidence="6">
    <name>p1</name>
</geneLocation>
<reference evidence="6 7" key="1">
    <citation type="submission" date="2018-09" db="EMBL/GenBank/DDBJ databases">
        <title>Whole genome based analysis of evolution and adaptive divergence in Indian and Brazilian strains of Azospirillum brasilense.</title>
        <authorList>
            <person name="Singh C."/>
            <person name="Tripathi A.K."/>
        </authorList>
    </citation>
    <scope>NUCLEOTIDE SEQUENCE [LARGE SCALE GENOMIC DNA]</scope>
    <source>
        <strain evidence="6 7">MTCC4036</strain>
        <plasmid evidence="6 7">p1</plasmid>
    </source>
</reference>
<dbReference type="SUPFAM" id="SSF53720">
    <property type="entry name" value="ALDH-like"/>
    <property type="match status" value="1"/>
</dbReference>
<evidence type="ECO:0000256" key="4">
    <source>
        <dbReference type="RuleBase" id="RU003345"/>
    </source>
</evidence>
<keyword evidence="6" id="KW-0614">Plasmid</keyword>
<dbReference type="InterPro" id="IPR050740">
    <property type="entry name" value="Aldehyde_DH_Superfamily"/>
</dbReference>
<dbReference type="InterPro" id="IPR015590">
    <property type="entry name" value="Aldehyde_DH_dom"/>
</dbReference>
<evidence type="ECO:0000259" key="5">
    <source>
        <dbReference type="Pfam" id="PF00171"/>
    </source>
</evidence>
<dbReference type="InterPro" id="IPR016162">
    <property type="entry name" value="Ald_DH_N"/>
</dbReference>
<dbReference type="NCBIfam" id="NF008415">
    <property type="entry name" value="PRK11241.1"/>
    <property type="match status" value="1"/>
</dbReference>
<sequence length="485" mass="51449">MSLNDQSLLRTQAYVNGAWRDAFSGKTFAVTNPATGEELAQVADVGAEETRQAINAADAALPAWRAKTAKERAAILRRWFELIMAAQEDLAVLMTLEQGKPLAEARGEVAYGASFIEWFAEEGKRVYGDVIPSFAGNKRIVVLKEPIGVVAAITPWNFPNAMITRKVGPALAAGCTIVVKPAEDTPLSALALAELAERAGVPAGVFNIVTGSDPVAIGGELTASPIVRKLSFTGSTEVGKILMRQSADTVKKVSLELGGNAPFIVFDDADLDEAVKGALASKYRNSGQTCVCANRLLVQAGVYDAFAAKLAEAVKQIRVGNGMEAGVTQGPMINGQAVEKVEELMGDALAKGAKVALGGKRHAMGGTFFEPTILTGVTTGMRVAREEIFGPVAPLFKFETEADAIRMANDTEFGLAAYFYSRDIGRVWRVAEQLEYGMVGINEGILSTEVAPFGGIKQSGIGREGSKYGVEDFLEIKYLCVGLGA</sequence>
<dbReference type="GO" id="GO:0005829">
    <property type="term" value="C:cytosol"/>
    <property type="evidence" value="ECO:0007669"/>
    <property type="project" value="TreeGrafter"/>
</dbReference>
<evidence type="ECO:0000256" key="1">
    <source>
        <dbReference type="ARBA" id="ARBA00009986"/>
    </source>
</evidence>
<organism evidence="6 7">
    <name type="scientific">Azospirillum brasilense</name>
    <dbReference type="NCBI Taxonomy" id="192"/>
    <lineage>
        <taxon>Bacteria</taxon>
        <taxon>Pseudomonadati</taxon>
        <taxon>Pseudomonadota</taxon>
        <taxon>Alphaproteobacteria</taxon>
        <taxon>Rhodospirillales</taxon>
        <taxon>Azospirillaceae</taxon>
        <taxon>Azospirillum</taxon>
    </lineage>
</organism>
<protein>
    <submittedName>
        <fullName evidence="6">NADP-dependent succinate-semialdehyde dehydrogenase I</fullName>
    </submittedName>
</protein>
<dbReference type="AlphaFoldDB" id="A0A4D8QGD9"/>
<accession>A0A4D8QGD9</accession>
<dbReference type="EMBL" id="CP032331">
    <property type="protein sequence ID" value="QCO04962.1"/>
    <property type="molecule type" value="Genomic_DNA"/>
</dbReference>
<evidence type="ECO:0000256" key="2">
    <source>
        <dbReference type="ARBA" id="ARBA00023002"/>
    </source>
</evidence>
<evidence type="ECO:0000313" key="7">
    <source>
        <dbReference type="Proteomes" id="UP000298596"/>
    </source>
</evidence>
<feature type="domain" description="Aldehyde dehydrogenase" evidence="5">
    <location>
        <begin position="19"/>
        <end position="478"/>
    </location>
</feature>
<dbReference type="PANTHER" id="PTHR43353:SF5">
    <property type="entry name" value="SUCCINATE-SEMIALDEHYDE DEHYDROGENASE, MITOCHONDRIAL"/>
    <property type="match status" value="1"/>
</dbReference>
<evidence type="ECO:0000313" key="6">
    <source>
        <dbReference type="EMBL" id="QCO04962.1"/>
    </source>
</evidence>
<dbReference type="InterPro" id="IPR029510">
    <property type="entry name" value="Ald_DH_CS_GLU"/>
</dbReference>
<comment type="similarity">
    <text evidence="1 4">Belongs to the aldehyde dehydrogenase family.</text>
</comment>
<dbReference type="InterPro" id="IPR016160">
    <property type="entry name" value="Ald_DH_CS_CYS"/>
</dbReference>
<dbReference type="Gene3D" id="3.40.309.10">
    <property type="entry name" value="Aldehyde Dehydrogenase, Chain A, domain 2"/>
    <property type="match status" value="1"/>
</dbReference>
<dbReference type="PANTHER" id="PTHR43353">
    <property type="entry name" value="SUCCINATE-SEMIALDEHYDE DEHYDROGENASE, MITOCHONDRIAL"/>
    <property type="match status" value="1"/>
</dbReference>
<gene>
    <name evidence="6" type="ORF">D3867_17655</name>
</gene>
<proteinExistence type="inferred from homology"/>